<dbReference type="Proteomes" id="UP001552527">
    <property type="component" value="Unassembled WGS sequence"/>
</dbReference>
<proteinExistence type="predicted"/>
<dbReference type="RefSeq" id="WP_364018263.1">
    <property type="nucleotide sequence ID" value="NZ_JBFATD010000001.1"/>
</dbReference>
<comment type="caution">
    <text evidence="1">The sequence shown here is derived from an EMBL/GenBank/DDBJ whole genome shotgun (WGS) entry which is preliminary data.</text>
</comment>
<name>A0ABV3J9W4_9ACTN</name>
<keyword evidence="2" id="KW-1185">Reference proteome</keyword>
<protein>
    <submittedName>
        <fullName evidence="1">Uncharacterized protein</fullName>
    </submittedName>
</protein>
<evidence type="ECO:0000313" key="1">
    <source>
        <dbReference type="EMBL" id="MEV5244323.1"/>
    </source>
</evidence>
<dbReference type="EMBL" id="JBFATE010000001">
    <property type="protein sequence ID" value="MEV5244323.1"/>
    <property type="molecule type" value="Genomic_DNA"/>
</dbReference>
<evidence type="ECO:0000313" key="2">
    <source>
        <dbReference type="Proteomes" id="UP001552527"/>
    </source>
</evidence>
<organism evidence="1 2">
    <name type="scientific">Streptomyces werraensis</name>
    <dbReference type="NCBI Taxonomy" id="68284"/>
    <lineage>
        <taxon>Bacteria</taxon>
        <taxon>Bacillati</taxon>
        <taxon>Actinomycetota</taxon>
        <taxon>Actinomycetes</taxon>
        <taxon>Kitasatosporales</taxon>
        <taxon>Streptomycetaceae</taxon>
        <taxon>Streptomyces</taxon>
    </lineage>
</organism>
<sequence>MATKKPPAALMPVRAILDKAGYGPLKYSDEWLRLDRLGRFIPLPGRSGVTVEEAAQAAFVCARAREGTGHMCPVVGWYLLALSPEKEAHERLRAALDAAVGRVADQAANGRLQLPAISGEMGDEIAEGAIRKADGFRNALTRIVELGTRGDDRQEAQAVIDEMFVDRGTPQHSAAAAFRKAAHVVYKAIGGPLSDADMAAMMAAMSRFDDQSGNLYGLLMRDEGLWELTRGSARSLTDLDYVRGLLQEVSVDELRKTLLDMLSPRLRGMGHADLQKQGVTPHQGQACKPACDHAAWMVCFLLEPANRRMWELLNGDPDQIVAQAVRSLME</sequence>
<reference evidence="1 2" key="1">
    <citation type="submission" date="2024-06" db="EMBL/GenBank/DDBJ databases">
        <title>The Natural Products Discovery Center: Release of the First 8490 Sequenced Strains for Exploring Actinobacteria Biosynthetic Diversity.</title>
        <authorList>
            <person name="Kalkreuter E."/>
            <person name="Kautsar S.A."/>
            <person name="Yang D."/>
            <person name="Bader C.D."/>
            <person name="Teijaro C.N."/>
            <person name="Fluegel L."/>
            <person name="Davis C.M."/>
            <person name="Simpson J.R."/>
            <person name="Lauterbach L."/>
            <person name="Steele A.D."/>
            <person name="Gui C."/>
            <person name="Meng S."/>
            <person name="Li G."/>
            <person name="Viehrig K."/>
            <person name="Ye F."/>
            <person name="Su P."/>
            <person name="Kiefer A.F."/>
            <person name="Nichols A."/>
            <person name="Cepeda A.J."/>
            <person name="Yan W."/>
            <person name="Fan B."/>
            <person name="Jiang Y."/>
            <person name="Adhikari A."/>
            <person name="Zheng C.-J."/>
            <person name="Schuster L."/>
            <person name="Cowan T.M."/>
            <person name="Smanski M.J."/>
            <person name="Chevrette M.G."/>
            <person name="De Carvalho L.P.S."/>
            <person name="Shen B."/>
        </authorList>
    </citation>
    <scope>NUCLEOTIDE SEQUENCE [LARGE SCALE GENOMIC DNA]</scope>
    <source>
        <strain evidence="1 2">NPDC052768</strain>
    </source>
</reference>
<gene>
    <name evidence="1" type="ORF">AB0K95_03435</name>
</gene>
<accession>A0ABV3J9W4</accession>